<feature type="domain" description="Nucleotide-diphospho-sugar transferase" evidence="1">
    <location>
        <begin position="72"/>
        <end position="161"/>
    </location>
</feature>
<dbReference type="Proteomes" id="UP000218327">
    <property type="component" value="Unassembled WGS sequence"/>
</dbReference>
<dbReference type="Pfam" id="PF03407">
    <property type="entry name" value="Nucleotid_trans"/>
    <property type="match status" value="1"/>
</dbReference>
<evidence type="ECO:0000313" key="2">
    <source>
        <dbReference type="EMBL" id="PCJ18259.1"/>
    </source>
</evidence>
<proteinExistence type="predicted"/>
<dbReference type="SUPFAM" id="SSF53448">
    <property type="entry name" value="Nucleotide-diphospho-sugar transferases"/>
    <property type="match status" value="1"/>
</dbReference>
<dbReference type="AlphaFoldDB" id="A0A2A5AG86"/>
<name>A0A2A5AG86_9GAMM</name>
<dbReference type="Gene3D" id="3.90.550.10">
    <property type="entry name" value="Spore Coat Polysaccharide Biosynthesis Protein SpsA, Chain A"/>
    <property type="match status" value="1"/>
</dbReference>
<dbReference type="InterPro" id="IPR029044">
    <property type="entry name" value="Nucleotide-diphossugar_trans"/>
</dbReference>
<reference evidence="3" key="1">
    <citation type="submission" date="2017-08" db="EMBL/GenBank/DDBJ databases">
        <title>A dynamic microbial community with high functional redundancy inhabits the cold, oxic subseafloor aquifer.</title>
        <authorList>
            <person name="Tully B.J."/>
            <person name="Wheat C.G."/>
            <person name="Glazer B.T."/>
            <person name="Huber J.A."/>
        </authorList>
    </citation>
    <scope>NUCLEOTIDE SEQUENCE [LARGE SCALE GENOMIC DNA]</scope>
</reference>
<accession>A0A2A5AG86</accession>
<dbReference type="InterPro" id="IPR005069">
    <property type="entry name" value="Nucl-diP-sugar_transferase"/>
</dbReference>
<dbReference type="EMBL" id="NVVJ01000101">
    <property type="protein sequence ID" value="PCJ18259.1"/>
    <property type="molecule type" value="Genomic_DNA"/>
</dbReference>
<evidence type="ECO:0000313" key="3">
    <source>
        <dbReference type="Proteomes" id="UP000218327"/>
    </source>
</evidence>
<evidence type="ECO:0000259" key="1">
    <source>
        <dbReference type="Pfam" id="PF03407"/>
    </source>
</evidence>
<organism evidence="2 3">
    <name type="scientific">SAR86 cluster bacterium</name>
    <dbReference type="NCBI Taxonomy" id="2030880"/>
    <lineage>
        <taxon>Bacteria</taxon>
        <taxon>Pseudomonadati</taxon>
        <taxon>Pseudomonadota</taxon>
        <taxon>Gammaproteobacteria</taxon>
        <taxon>SAR86 cluster</taxon>
    </lineage>
</organism>
<gene>
    <name evidence="2" type="ORF">COA96_16700</name>
</gene>
<sequence>MMFAHYFGDSRWRKLARAWEYSAGINCPSAEISLLEEAQPSGEPWLSRGYKPETAWNTIKLRAWRDAVNDNAGKDIVLMDADTLVLGDLAPAFVHDFDIGYTPRPGRHPLNGGVVFVRGTDAAIQFINDWYDRNMKIMNDADNLRRLLRKYGGVNQASLGLLLKESSGVRFRKFDCIKWNSVDETWQHYDGTANVVHYKGALREMLFMDEYKQDGSPMVRLANLWKCMSGAAEPQAVAQ</sequence>
<protein>
    <recommendedName>
        <fullName evidence="1">Nucleotide-diphospho-sugar transferase domain-containing protein</fullName>
    </recommendedName>
</protein>
<comment type="caution">
    <text evidence="2">The sequence shown here is derived from an EMBL/GenBank/DDBJ whole genome shotgun (WGS) entry which is preliminary data.</text>
</comment>